<sequence>MNILIYGKGDFAKLILTYLNDDEQYNVIGFCADSKYVDGPEYLGYPLYNIDQVSEFVDVDSTGFFIAVGYSSMSARKMMFDKVATKGYRLINIYCRGSNIHHTVETGVNNIFMPQTLIEPFSKIGNNNIFWSSSLICHDTEVKDHNFFASQSIVGGFTKIGSCNFFGFKSTVVDNLTVDNFIVLGASSTLLSNALQEGKYFGIPAKLYNKEK</sequence>
<dbReference type="InterPro" id="IPR011004">
    <property type="entry name" value="Trimer_LpxA-like_sf"/>
</dbReference>
<dbReference type="InterPro" id="IPR041561">
    <property type="entry name" value="PglD_N"/>
</dbReference>
<accession>A0A844LYR3</accession>
<organism evidence="2 3">
    <name type="scientific">Psychrobacter sanguinis</name>
    <dbReference type="NCBI Taxonomy" id="861445"/>
    <lineage>
        <taxon>Bacteria</taxon>
        <taxon>Pseudomonadati</taxon>
        <taxon>Pseudomonadota</taxon>
        <taxon>Gammaproteobacteria</taxon>
        <taxon>Moraxellales</taxon>
        <taxon>Moraxellaceae</taxon>
        <taxon>Psychrobacter</taxon>
    </lineage>
</organism>
<reference evidence="2 3" key="1">
    <citation type="journal article" date="2019" name="PLoS ONE">
        <title>Pup mortality in New Zealand sea lions (Phocarctos hookeri) at Enderby Island, Auckland Islands, 2013-18.</title>
        <authorList>
            <person name="Michael S.A."/>
            <person name="Hayman D.T.S."/>
            <person name="Gray R."/>
            <person name="Zhang J."/>
            <person name="Rogers L."/>
            <person name="Roe W.D."/>
        </authorList>
    </citation>
    <scope>NUCLEOTIDE SEQUENCE [LARGE SCALE GENOMIC DNA]</scope>
    <source>
        <strain evidence="2 3">SM868</strain>
    </source>
</reference>
<dbReference type="Gene3D" id="3.40.50.20">
    <property type="match status" value="1"/>
</dbReference>
<evidence type="ECO:0000313" key="2">
    <source>
        <dbReference type="EMBL" id="MUG31816.1"/>
    </source>
</evidence>
<evidence type="ECO:0000313" key="3">
    <source>
        <dbReference type="Proteomes" id="UP000442109"/>
    </source>
</evidence>
<dbReference type="AlphaFoldDB" id="A0A844LYR3"/>
<dbReference type="OrthoDB" id="9815592at2"/>
<dbReference type="Gene3D" id="2.160.10.10">
    <property type="entry name" value="Hexapeptide repeat proteins"/>
    <property type="match status" value="1"/>
</dbReference>
<dbReference type="SUPFAM" id="SSF51161">
    <property type="entry name" value="Trimeric LpxA-like enzymes"/>
    <property type="match status" value="1"/>
</dbReference>
<dbReference type="RefSeq" id="WP_155586849.1">
    <property type="nucleotide sequence ID" value="NZ_WFKQ01000002.1"/>
</dbReference>
<comment type="caution">
    <text evidence="2">The sequence shown here is derived from an EMBL/GenBank/DDBJ whole genome shotgun (WGS) entry which is preliminary data.</text>
</comment>
<dbReference type="EMBL" id="WFKQ01000002">
    <property type="protein sequence ID" value="MUG31816.1"/>
    <property type="molecule type" value="Genomic_DNA"/>
</dbReference>
<keyword evidence="3" id="KW-1185">Reference proteome</keyword>
<dbReference type="Pfam" id="PF17836">
    <property type="entry name" value="PglD_N"/>
    <property type="match status" value="1"/>
</dbReference>
<dbReference type="Proteomes" id="UP000442109">
    <property type="component" value="Unassembled WGS sequence"/>
</dbReference>
<proteinExistence type="predicted"/>
<evidence type="ECO:0000259" key="1">
    <source>
        <dbReference type="Pfam" id="PF17836"/>
    </source>
</evidence>
<name>A0A844LYR3_9GAMM</name>
<protein>
    <recommendedName>
        <fullName evidence="1">PglD N-terminal domain-containing protein</fullName>
    </recommendedName>
</protein>
<feature type="domain" description="PglD N-terminal" evidence="1">
    <location>
        <begin position="2"/>
        <end position="82"/>
    </location>
</feature>
<gene>
    <name evidence="2" type="ORF">GB996_03310</name>
</gene>